<protein>
    <submittedName>
        <fullName evidence="6">Glutamate carboxypeptidase</fullName>
        <ecNumber evidence="6">3.4.17.11</ecNumber>
    </submittedName>
</protein>
<dbReference type="PANTHER" id="PTHR43808:SF9">
    <property type="entry name" value="BLL0789 PROTEIN"/>
    <property type="match status" value="1"/>
</dbReference>
<feature type="domain" description="Peptidase M20 dimerisation" evidence="5">
    <location>
        <begin position="171"/>
        <end position="267"/>
    </location>
</feature>
<dbReference type="Gene3D" id="3.40.630.10">
    <property type="entry name" value="Zn peptidases"/>
    <property type="match status" value="1"/>
</dbReference>
<dbReference type="EC" id="3.4.17.11" evidence="6"/>
<name>A0ABU0P9X5_9MICO</name>
<comment type="caution">
    <text evidence="6">The sequence shown here is derived from an EMBL/GenBank/DDBJ whole genome shotgun (WGS) entry which is preliminary data.</text>
</comment>
<dbReference type="Pfam" id="PF01546">
    <property type="entry name" value="Peptidase_M20"/>
    <property type="match status" value="1"/>
</dbReference>
<dbReference type="RefSeq" id="WP_307361516.1">
    <property type="nucleotide sequence ID" value="NZ_JAUSXK010000001.1"/>
</dbReference>
<accession>A0ABU0P9X5</accession>
<evidence type="ECO:0000256" key="4">
    <source>
        <dbReference type="ARBA" id="ARBA00022833"/>
    </source>
</evidence>
<dbReference type="InterPro" id="IPR017150">
    <property type="entry name" value="Pept_M20_glutamate_carboxypep"/>
</dbReference>
<dbReference type="EMBL" id="JAUSXK010000001">
    <property type="protein sequence ID" value="MDQ0644128.1"/>
    <property type="molecule type" value="Genomic_DNA"/>
</dbReference>
<dbReference type="SUPFAM" id="SSF55031">
    <property type="entry name" value="Bacterial exopeptidase dimerisation domain"/>
    <property type="match status" value="1"/>
</dbReference>
<keyword evidence="4" id="KW-0862">Zinc</keyword>
<proteinExistence type="predicted"/>
<dbReference type="GO" id="GO:0004180">
    <property type="term" value="F:carboxypeptidase activity"/>
    <property type="evidence" value="ECO:0007669"/>
    <property type="project" value="UniProtKB-KW"/>
</dbReference>
<comment type="cofactor">
    <cofactor evidence="1">
        <name>Zn(2+)</name>
        <dbReference type="ChEBI" id="CHEBI:29105"/>
    </cofactor>
</comment>
<keyword evidence="6" id="KW-0645">Protease</keyword>
<dbReference type="Pfam" id="PF07687">
    <property type="entry name" value="M20_dimer"/>
    <property type="match status" value="1"/>
</dbReference>
<dbReference type="PROSITE" id="PS00758">
    <property type="entry name" value="ARGE_DAPE_CPG2_1"/>
    <property type="match status" value="1"/>
</dbReference>
<dbReference type="InterPro" id="IPR050072">
    <property type="entry name" value="Peptidase_M20A"/>
</dbReference>
<evidence type="ECO:0000313" key="6">
    <source>
        <dbReference type="EMBL" id="MDQ0644128.1"/>
    </source>
</evidence>
<dbReference type="Proteomes" id="UP001239085">
    <property type="component" value="Unassembled WGS sequence"/>
</dbReference>
<reference evidence="6 7" key="1">
    <citation type="submission" date="2023-07" db="EMBL/GenBank/DDBJ databases">
        <title>Comparative genomics of wheat-associated soil bacteria to identify genetic determinants of phenazine resistance.</title>
        <authorList>
            <person name="Mouncey N."/>
        </authorList>
    </citation>
    <scope>NUCLEOTIDE SEQUENCE [LARGE SCALE GENOMIC DNA]</scope>
    <source>
        <strain evidence="6 7">W2I7</strain>
    </source>
</reference>
<dbReference type="SUPFAM" id="SSF53187">
    <property type="entry name" value="Zn-dependent exopeptidases"/>
    <property type="match status" value="1"/>
</dbReference>
<evidence type="ECO:0000313" key="7">
    <source>
        <dbReference type="Proteomes" id="UP001239085"/>
    </source>
</evidence>
<dbReference type="InterPro" id="IPR002933">
    <property type="entry name" value="Peptidase_M20"/>
</dbReference>
<organism evidence="6 7">
    <name type="scientific">Microbacterium murale</name>
    <dbReference type="NCBI Taxonomy" id="1081040"/>
    <lineage>
        <taxon>Bacteria</taxon>
        <taxon>Bacillati</taxon>
        <taxon>Actinomycetota</taxon>
        <taxon>Actinomycetes</taxon>
        <taxon>Micrococcales</taxon>
        <taxon>Microbacteriaceae</taxon>
        <taxon>Microbacterium</taxon>
    </lineage>
</organism>
<evidence type="ECO:0000259" key="5">
    <source>
        <dbReference type="Pfam" id="PF07687"/>
    </source>
</evidence>
<dbReference type="InterPro" id="IPR011650">
    <property type="entry name" value="Peptidase_M20_dimer"/>
</dbReference>
<dbReference type="PANTHER" id="PTHR43808">
    <property type="entry name" value="ACETYLORNITHINE DEACETYLASE"/>
    <property type="match status" value="1"/>
</dbReference>
<evidence type="ECO:0000256" key="3">
    <source>
        <dbReference type="ARBA" id="ARBA00022801"/>
    </source>
</evidence>
<sequence length="370" mass="38689">MNDTEQAKALVERLAQLTLIESPSLDVAASDKVVDLLAHWWRAAGAQVRTVPTSAGMNLVADIAGDGDPILLVGHSDTVWPVGTLRSDVPWVDDGEVVRGPGVYDMKSGLLVMLAAAERLRGRSHRAFRVVVVCDEEIGSPTTSGLLRECAAGVRAAIGFESPHPDGALKVGRRGSTRVRLAVTGRASHAALDPEGGVSAIDELVDQLRMLRTVVADPNLVSEVLCNVGTIRGGGRANVVPADAEAEIGLRFVDPATEAQVLSAIRSLQPIRNGARLQVDLLSHRPAWRASDADEELLYALSAAATGIGQHIEGRPAAGAGDTNLLGSLGVPTVDGFGPRGGGAHAVDEHILTSSLLERVALLEAFLSGK</sequence>
<dbReference type="InterPro" id="IPR036264">
    <property type="entry name" value="Bact_exopeptidase_dim_dom"/>
</dbReference>
<evidence type="ECO:0000256" key="2">
    <source>
        <dbReference type="ARBA" id="ARBA00022723"/>
    </source>
</evidence>
<dbReference type="Gene3D" id="3.30.70.360">
    <property type="match status" value="1"/>
</dbReference>
<dbReference type="PIRSF" id="PIRSF037238">
    <property type="entry name" value="Carboxypeptidase_G2"/>
    <property type="match status" value="1"/>
</dbReference>
<keyword evidence="3 6" id="KW-0378">Hydrolase</keyword>
<keyword evidence="7" id="KW-1185">Reference proteome</keyword>
<gene>
    <name evidence="6" type="ORF">QFZ46_002288</name>
</gene>
<keyword evidence="6" id="KW-0121">Carboxypeptidase</keyword>
<evidence type="ECO:0000256" key="1">
    <source>
        <dbReference type="ARBA" id="ARBA00001947"/>
    </source>
</evidence>
<keyword evidence="2" id="KW-0479">Metal-binding</keyword>
<dbReference type="InterPro" id="IPR001261">
    <property type="entry name" value="ArgE/DapE_CS"/>
</dbReference>